<feature type="DNA-binding region" description="H-T-H motif" evidence="4">
    <location>
        <begin position="31"/>
        <end position="50"/>
    </location>
</feature>
<evidence type="ECO:0000256" key="4">
    <source>
        <dbReference type="PROSITE-ProRule" id="PRU00335"/>
    </source>
</evidence>
<dbReference type="Gene3D" id="1.10.357.10">
    <property type="entry name" value="Tetracycline Repressor, domain 2"/>
    <property type="match status" value="1"/>
</dbReference>
<dbReference type="InterPro" id="IPR001647">
    <property type="entry name" value="HTH_TetR"/>
</dbReference>
<gene>
    <name evidence="6" type="ORF">OSB52_12455</name>
</gene>
<evidence type="ECO:0000256" key="2">
    <source>
        <dbReference type="ARBA" id="ARBA00023125"/>
    </source>
</evidence>
<keyword evidence="1" id="KW-0805">Transcription regulation</keyword>
<dbReference type="GO" id="GO:0000976">
    <property type="term" value="F:transcription cis-regulatory region binding"/>
    <property type="evidence" value="ECO:0007669"/>
    <property type="project" value="TreeGrafter"/>
</dbReference>
<reference evidence="6" key="1">
    <citation type="submission" date="2022-10" db="EMBL/GenBank/DDBJ databases">
        <title>WGS of marine actinomycetes from Thailand.</title>
        <authorList>
            <person name="Thawai C."/>
        </authorList>
    </citation>
    <scope>NUCLEOTIDE SEQUENCE</scope>
    <source>
        <strain evidence="6">SW21</strain>
    </source>
</reference>
<organism evidence="6 7">
    <name type="scientific">Gordonia aquimaris</name>
    <dbReference type="NCBI Taxonomy" id="2984863"/>
    <lineage>
        <taxon>Bacteria</taxon>
        <taxon>Bacillati</taxon>
        <taxon>Actinomycetota</taxon>
        <taxon>Actinomycetes</taxon>
        <taxon>Mycobacteriales</taxon>
        <taxon>Gordoniaceae</taxon>
        <taxon>Gordonia</taxon>
    </lineage>
</organism>
<keyword evidence="3" id="KW-0804">Transcription</keyword>
<keyword evidence="7" id="KW-1185">Reference proteome</keyword>
<dbReference type="Pfam" id="PF00440">
    <property type="entry name" value="TetR_N"/>
    <property type="match status" value="1"/>
</dbReference>
<name>A0A9X3I552_9ACTN</name>
<dbReference type="PANTHER" id="PTHR30055">
    <property type="entry name" value="HTH-TYPE TRANSCRIPTIONAL REGULATOR RUTR"/>
    <property type="match status" value="1"/>
</dbReference>
<dbReference type="PROSITE" id="PS50977">
    <property type="entry name" value="HTH_TETR_2"/>
    <property type="match status" value="1"/>
</dbReference>
<evidence type="ECO:0000313" key="6">
    <source>
        <dbReference type="EMBL" id="MCX2964901.1"/>
    </source>
</evidence>
<dbReference type="EMBL" id="JAPKFM010000011">
    <property type="protein sequence ID" value="MCX2964901.1"/>
    <property type="molecule type" value="Genomic_DNA"/>
</dbReference>
<dbReference type="InterPro" id="IPR009057">
    <property type="entry name" value="Homeodomain-like_sf"/>
</dbReference>
<accession>A0A9X3I552</accession>
<dbReference type="PANTHER" id="PTHR30055:SF200">
    <property type="entry name" value="HTH-TYPE TRANSCRIPTIONAL REPRESSOR BDCR"/>
    <property type="match status" value="1"/>
</dbReference>
<dbReference type="RefSeq" id="WP_266061957.1">
    <property type="nucleotide sequence ID" value="NZ_JAPKFM010000011.1"/>
</dbReference>
<sequence>MSIEVDWTPKARVILDAASELFYEQGIHAVGVEAIAARAGVTKRTLYDRFGSKEQLVVEYLRARDLAWRELVNERLAQAGDEPVTRLRVIYAATRDWAVDRSPRGCSMINAHAEISDPGHPAYSIIIGQKHWMLDLFTQVAVDAGIGSSADVGERLLLIHEGALVTNGMGVVDDAFRVAEELSVTLISTG</sequence>
<feature type="domain" description="HTH tetR-type" evidence="5">
    <location>
        <begin position="8"/>
        <end position="68"/>
    </location>
</feature>
<dbReference type="PRINTS" id="PR00455">
    <property type="entry name" value="HTHTETR"/>
</dbReference>
<comment type="caution">
    <text evidence="6">The sequence shown here is derived from an EMBL/GenBank/DDBJ whole genome shotgun (WGS) entry which is preliminary data.</text>
</comment>
<proteinExistence type="predicted"/>
<dbReference type="SUPFAM" id="SSF48498">
    <property type="entry name" value="Tetracyclin repressor-like, C-terminal domain"/>
    <property type="match status" value="1"/>
</dbReference>
<dbReference type="AlphaFoldDB" id="A0A9X3I552"/>
<evidence type="ECO:0000313" key="7">
    <source>
        <dbReference type="Proteomes" id="UP001143347"/>
    </source>
</evidence>
<evidence type="ECO:0000256" key="3">
    <source>
        <dbReference type="ARBA" id="ARBA00023163"/>
    </source>
</evidence>
<evidence type="ECO:0000259" key="5">
    <source>
        <dbReference type="PROSITE" id="PS50977"/>
    </source>
</evidence>
<dbReference type="GO" id="GO:0045892">
    <property type="term" value="P:negative regulation of DNA-templated transcription"/>
    <property type="evidence" value="ECO:0007669"/>
    <property type="project" value="UniProtKB-ARBA"/>
</dbReference>
<protein>
    <submittedName>
        <fullName evidence="6">Helix-turn-helix domain containing protein</fullName>
    </submittedName>
</protein>
<dbReference type="GO" id="GO:0003700">
    <property type="term" value="F:DNA-binding transcription factor activity"/>
    <property type="evidence" value="ECO:0007669"/>
    <property type="project" value="TreeGrafter"/>
</dbReference>
<dbReference type="InterPro" id="IPR050109">
    <property type="entry name" value="HTH-type_TetR-like_transc_reg"/>
</dbReference>
<dbReference type="FunFam" id="1.10.10.60:FF:000141">
    <property type="entry name" value="TetR family transcriptional regulator"/>
    <property type="match status" value="1"/>
</dbReference>
<keyword evidence="2 4" id="KW-0238">DNA-binding</keyword>
<dbReference type="Proteomes" id="UP001143347">
    <property type="component" value="Unassembled WGS sequence"/>
</dbReference>
<dbReference type="SUPFAM" id="SSF46689">
    <property type="entry name" value="Homeodomain-like"/>
    <property type="match status" value="1"/>
</dbReference>
<evidence type="ECO:0000256" key="1">
    <source>
        <dbReference type="ARBA" id="ARBA00023015"/>
    </source>
</evidence>
<dbReference type="InterPro" id="IPR036271">
    <property type="entry name" value="Tet_transcr_reg_TetR-rel_C_sf"/>
</dbReference>